<dbReference type="AlphaFoldDB" id="A0A563EH56"/>
<protein>
    <submittedName>
        <fullName evidence="1">Uncharacterized protein</fullName>
    </submittedName>
</protein>
<proteinExistence type="predicted"/>
<dbReference type="EMBL" id="VOBR01000037">
    <property type="protein sequence ID" value="TWP45953.1"/>
    <property type="molecule type" value="Genomic_DNA"/>
</dbReference>
<keyword evidence="2" id="KW-1185">Reference proteome</keyword>
<dbReference type="Proteomes" id="UP000316639">
    <property type="component" value="Unassembled WGS sequence"/>
</dbReference>
<name>A0A563EH56_9PSEU</name>
<comment type="caution">
    <text evidence="1">The sequence shown here is derived from an EMBL/GenBank/DDBJ whole genome shotgun (WGS) entry which is preliminary data.</text>
</comment>
<reference evidence="1 2" key="1">
    <citation type="submission" date="2019-07" db="EMBL/GenBank/DDBJ databases">
        <title>Lentzea xizangensis sp. nov., isolated from Qinghai-Tibetan Plateau Soils.</title>
        <authorList>
            <person name="Huang J."/>
        </authorList>
    </citation>
    <scope>NUCLEOTIDE SEQUENCE [LARGE SCALE GENOMIC DNA]</scope>
    <source>
        <strain evidence="1 2">FXJ1.1311</strain>
    </source>
</reference>
<dbReference type="OrthoDB" id="3424370at2"/>
<gene>
    <name evidence="1" type="ORF">FKR81_37670</name>
</gene>
<evidence type="ECO:0000313" key="2">
    <source>
        <dbReference type="Proteomes" id="UP000316639"/>
    </source>
</evidence>
<accession>A0A563EH56</accession>
<evidence type="ECO:0000313" key="1">
    <source>
        <dbReference type="EMBL" id="TWP45953.1"/>
    </source>
</evidence>
<organism evidence="1 2">
    <name type="scientific">Lentzea tibetensis</name>
    <dbReference type="NCBI Taxonomy" id="2591470"/>
    <lineage>
        <taxon>Bacteria</taxon>
        <taxon>Bacillati</taxon>
        <taxon>Actinomycetota</taxon>
        <taxon>Actinomycetes</taxon>
        <taxon>Pseudonocardiales</taxon>
        <taxon>Pseudonocardiaceae</taxon>
        <taxon>Lentzea</taxon>
    </lineage>
</organism>
<sequence length="368" mass="42119">MNLEGTRDAQSTSNVRDMYVSALRELRRDAGCTPERLLKYPELYAALERRVQRAGVEATTEACVTELGELIKRLGDPFLREGLLAAMRLDPKFQAMGVTRRRSSFQAYLKSHPDPAVRAMHIHSLRQFERRENEAIEGVANHLAAYELSAQYSNTAYEPLSQDEDSEEIEVNLFPRVHANSSTYRFTPSGAMQRHDVVKQLYAPNHGTVRTSSWVIEYFADRQRGALQVESAFGWRLSESLELEDGTRDVTFELPRVLTPQDGLYSVGYRVIVNSAARCSPVVFWTPRSGAKRVDFKLIFTPEMKPARAWWFISRSRAEGLREPDETLGQHLEIFDCTEHIYIQKHFEPTGGLLTRKLHGIAWQWPDD</sequence>
<dbReference type="RefSeq" id="WP_146359139.1">
    <property type="nucleotide sequence ID" value="NZ_VOBR01000037.1"/>
</dbReference>